<dbReference type="EMBL" id="KZ503318">
    <property type="protein sequence ID" value="PKU65652.1"/>
    <property type="molecule type" value="Genomic_DNA"/>
</dbReference>
<protein>
    <submittedName>
        <fullName evidence="2">Uncharacterized protein</fullName>
    </submittedName>
</protein>
<keyword evidence="3" id="KW-1185">Reference proteome</keyword>
<proteinExistence type="predicted"/>
<organism evidence="2 3">
    <name type="scientific">Dendrobium catenatum</name>
    <dbReference type="NCBI Taxonomy" id="906689"/>
    <lineage>
        <taxon>Eukaryota</taxon>
        <taxon>Viridiplantae</taxon>
        <taxon>Streptophyta</taxon>
        <taxon>Embryophyta</taxon>
        <taxon>Tracheophyta</taxon>
        <taxon>Spermatophyta</taxon>
        <taxon>Magnoliopsida</taxon>
        <taxon>Liliopsida</taxon>
        <taxon>Asparagales</taxon>
        <taxon>Orchidaceae</taxon>
        <taxon>Epidendroideae</taxon>
        <taxon>Malaxideae</taxon>
        <taxon>Dendrobiinae</taxon>
        <taxon>Dendrobium</taxon>
    </lineage>
</organism>
<evidence type="ECO:0000256" key="1">
    <source>
        <dbReference type="SAM" id="MobiDB-lite"/>
    </source>
</evidence>
<accession>A0A2I0VQH0</accession>
<dbReference type="AlphaFoldDB" id="A0A2I0VQH0"/>
<name>A0A2I0VQH0_9ASPA</name>
<evidence type="ECO:0000313" key="2">
    <source>
        <dbReference type="EMBL" id="PKU65652.1"/>
    </source>
</evidence>
<dbReference type="Proteomes" id="UP000233837">
    <property type="component" value="Unassembled WGS sequence"/>
</dbReference>
<feature type="region of interest" description="Disordered" evidence="1">
    <location>
        <begin position="1"/>
        <end position="32"/>
    </location>
</feature>
<sequence length="52" mass="5716">MAYSISMDCLNPASSPPDTENRGHSQKRILPSGSKTQATLFLFKSVYRGVNI</sequence>
<reference evidence="2 3" key="1">
    <citation type="journal article" date="2016" name="Sci. Rep.">
        <title>The Dendrobium catenatum Lindl. genome sequence provides insights into polysaccharide synthase, floral development and adaptive evolution.</title>
        <authorList>
            <person name="Zhang G.Q."/>
            <person name="Xu Q."/>
            <person name="Bian C."/>
            <person name="Tsai W.C."/>
            <person name="Yeh C.M."/>
            <person name="Liu K.W."/>
            <person name="Yoshida K."/>
            <person name="Zhang L.S."/>
            <person name="Chang S.B."/>
            <person name="Chen F."/>
            <person name="Shi Y."/>
            <person name="Su Y.Y."/>
            <person name="Zhang Y.Q."/>
            <person name="Chen L.J."/>
            <person name="Yin Y."/>
            <person name="Lin M."/>
            <person name="Huang H."/>
            <person name="Deng H."/>
            <person name="Wang Z.W."/>
            <person name="Zhu S.L."/>
            <person name="Zhao X."/>
            <person name="Deng C."/>
            <person name="Niu S.C."/>
            <person name="Huang J."/>
            <person name="Wang M."/>
            <person name="Liu G.H."/>
            <person name="Yang H.J."/>
            <person name="Xiao X.J."/>
            <person name="Hsiao Y.Y."/>
            <person name="Wu W.L."/>
            <person name="Chen Y.Y."/>
            <person name="Mitsuda N."/>
            <person name="Ohme-Takagi M."/>
            <person name="Luo Y.B."/>
            <person name="Van de Peer Y."/>
            <person name="Liu Z.J."/>
        </authorList>
    </citation>
    <scope>NUCLEOTIDE SEQUENCE [LARGE SCALE GENOMIC DNA]</scope>
    <source>
        <tissue evidence="2">The whole plant</tissue>
    </source>
</reference>
<evidence type="ECO:0000313" key="3">
    <source>
        <dbReference type="Proteomes" id="UP000233837"/>
    </source>
</evidence>
<gene>
    <name evidence="2" type="ORF">MA16_Dca009689</name>
</gene>
<reference evidence="2 3" key="2">
    <citation type="journal article" date="2017" name="Nature">
        <title>The Apostasia genome and the evolution of orchids.</title>
        <authorList>
            <person name="Zhang G.Q."/>
            <person name="Liu K.W."/>
            <person name="Li Z."/>
            <person name="Lohaus R."/>
            <person name="Hsiao Y.Y."/>
            <person name="Niu S.C."/>
            <person name="Wang J.Y."/>
            <person name="Lin Y.C."/>
            <person name="Xu Q."/>
            <person name="Chen L.J."/>
            <person name="Yoshida K."/>
            <person name="Fujiwara S."/>
            <person name="Wang Z.W."/>
            <person name="Zhang Y.Q."/>
            <person name="Mitsuda N."/>
            <person name="Wang M."/>
            <person name="Liu G.H."/>
            <person name="Pecoraro L."/>
            <person name="Huang H.X."/>
            <person name="Xiao X.J."/>
            <person name="Lin M."/>
            <person name="Wu X.Y."/>
            <person name="Wu W.L."/>
            <person name="Chen Y.Y."/>
            <person name="Chang S.B."/>
            <person name="Sakamoto S."/>
            <person name="Ohme-Takagi M."/>
            <person name="Yagi M."/>
            <person name="Zeng S.J."/>
            <person name="Shen C.Y."/>
            <person name="Yeh C.M."/>
            <person name="Luo Y.B."/>
            <person name="Tsai W.C."/>
            <person name="Van de Peer Y."/>
            <person name="Liu Z.J."/>
        </authorList>
    </citation>
    <scope>NUCLEOTIDE SEQUENCE [LARGE SCALE GENOMIC DNA]</scope>
    <source>
        <tissue evidence="2">The whole plant</tissue>
    </source>
</reference>